<evidence type="ECO:0000256" key="2">
    <source>
        <dbReference type="ARBA" id="ARBA00022729"/>
    </source>
</evidence>
<feature type="active site" description="Acyl-ester intermediate" evidence="7">
    <location>
        <position position="121"/>
    </location>
</feature>
<dbReference type="GO" id="GO:0006508">
    <property type="term" value="P:proteolysis"/>
    <property type="evidence" value="ECO:0007669"/>
    <property type="project" value="InterPro"/>
</dbReference>
<dbReference type="SUPFAM" id="SSF56601">
    <property type="entry name" value="beta-lactamase/transpeptidase-like"/>
    <property type="match status" value="1"/>
</dbReference>
<protein>
    <submittedName>
        <fullName evidence="11">D-alanyl-D-alanine endopeptidase</fullName>
    </submittedName>
</protein>
<name>A0A1S8CUA7_9GAMM</name>
<dbReference type="InterPro" id="IPR018044">
    <property type="entry name" value="Peptidase_S11"/>
</dbReference>
<organism evidence="11 12">
    <name type="scientific">Alkanindiges hydrocarboniclasticus</name>
    <dbReference type="NCBI Taxonomy" id="1907941"/>
    <lineage>
        <taxon>Bacteria</taxon>
        <taxon>Pseudomonadati</taxon>
        <taxon>Pseudomonadota</taxon>
        <taxon>Gammaproteobacteria</taxon>
        <taxon>Moraxellales</taxon>
        <taxon>Moraxellaceae</taxon>
        <taxon>Alkanindiges</taxon>
    </lineage>
</organism>
<keyword evidence="12" id="KW-1185">Reference proteome</keyword>
<feature type="active site" description="Proton acceptor" evidence="7">
    <location>
        <position position="124"/>
    </location>
</feature>
<keyword evidence="6" id="KW-0961">Cell wall biogenesis/degradation</keyword>
<dbReference type="AlphaFoldDB" id="A0A1S8CUA7"/>
<evidence type="ECO:0000256" key="9">
    <source>
        <dbReference type="RuleBase" id="RU004016"/>
    </source>
</evidence>
<keyword evidence="3" id="KW-0378">Hydrolase</keyword>
<feature type="binding site" evidence="8">
    <location>
        <position position="283"/>
    </location>
    <ligand>
        <name>substrate</name>
    </ligand>
</feature>
<evidence type="ECO:0000313" key="12">
    <source>
        <dbReference type="Proteomes" id="UP000192132"/>
    </source>
</evidence>
<dbReference type="Gene3D" id="3.40.710.10">
    <property type="entry name" value="DD-peptidase/beta-lactamase superfamily"/>
    <property type="match status" value="1"/>
</dbReference>
<evidence type="ECO:0000313" key="11">
    <source>
        <dbReference type="EMBL" id="ONG38808.1"/>
    </source>
</evidence>
<dbReference type="PANTHER" id="PTHR21581:SF26">
    <property type="entry name" value="D-ALANYL-D-ALANINE ENDOPEPTIDASE"/>
    <property type="match status" value="1"/>
</dbReference>
<dbReference type="EMBL" id="MLCN01000029">
    <property type="protein sequence ID" value="ONG38808.1"/>
    <property type="molecule type" value="Genomic_DNA"/>
</dbReference>
<dbReference type="GO" id="GO:0009002">
    <property type="term" value="F:serine-type D-Ala-D-Ala carboxypeptidase activity"/>
    <property type="evidence" value="ECO:0007669"/>
    <property type="project" value="InterPro"/>
</dbReference>
<proteinExistence type="inferred from homology"/>
<dbReference type="GO" id="GO:0008360">
    <property type="term" value="P:regulation of cell shape"/>
    <property type="evidence" value="ECO:0007669"/>
    <property type="project" value="UniProtKB-KW"/>
</dbReference>
<dbReference type="InterPro" id="IPR001967">
    <property type="entry name" value="Peptidase_S11_N"/>
</dbReference>
<evidence type="ECO:0000256" key="4">
    <source>
        <dbReference type="ARBA" id="ARBA00022960"/>
    </source>
</evidence>
<evidence type="ECO:0000256" key="1">
    <source>
        <dbReference type="ARBA" id="ARBA00007164"/>
    </source>
</evidence>
<gene>
    <name evidence="11" type="ORF">BKE30_11530</name>
</gene>
<evidence type="ECO:0000256" key="7">
    <source>
        <dbReference type="PIRSR" id="PIRSR618044-1"/>
    </source>
</evidence>
<feature type="active site" evidence="7">
    <location>
        <position position="178"/>
    </location>
</feature>
<dbReference type="GO" id="GO:0071555">
    <property type="term" value="P:cell wall organization"/>
    <property type="evidence" value="ECO:0007669"/>
    <property type="project" value="UniProtKB-KW"/>
</dbReference>
<accession>A0A1S8CUA7</accession>
<dbReference type="OrthoDB" id="5688590at2"/>
<sequence>MSLSLGMSSVAHAAVYESTQVTVAQGSGQMSWSADDASRLMHEDRDSSEIAVDVRQLPGRSGNLSTVVERVKEPVRQLGTQIVNKLQGQPEVSAAAALVLDAQTGEVLYSKNMDKVLPIASISKLMTAVVTADARLDMAQRIVLQPEDFIGPKRASSTLRAGDEMNRAEVLLLALMKSENPAAAALARTYPGGKTAFMAAMNKKARDLGMTSTWFGDPTGLDARNVASAKDLGILVRTAYQYGLIRQFTTTPHYDFNLPTRVLRSNNTNSLVREGNWNIGLSKTGYINEAGRCVVMQASINQRPTVVVLLGANTSAGRTNDAKRIFSWLSGAFSRYN</sequence>
<dbReference type="GO" id="GO:0009252">
    <property type="term" value="P:peptidoglycan biosynthetic process"/>
    <property type="evidence" value="ECO:0007669"/>
    <property type="project" value="UniProtKB-KW"/>
</dbReference>
<reference evidence="11 12" key="1">
    <citation type="submission" date="2016-10" db="EMBL/GenBank/DDBJ databases">
        <title>Draft Genome sequence of Alkanindiges sp. strain H1.</title>
        <authorList>
            <person name="Subhash Y."/>
            <person name="Lee S."/>
        </authorList>
    </citation>
    <scope>NUCLEOTIDE SEQUENCE [LARGE SCALE GENOMIC DNA]</scope>
    <source>
        <strain evidence="11 12">H1</strain>
    </source>
</reference>
<evidence type="ECO:0000256" key="3">
    <source>
        <dbReference type="ARBA" id="ARBA00022801"/>
    </source>
</evidence>
<evidence type="ECO:0000256" key="6">
    <source>
        <dbReference type="ARBA" id="ARBA00023316"/>
    </source>
</evidence>
<dbReference type="PRINTS" id="PR00725">
    <property type="entry name" value="DADACBPTASE1"/>
</dbReference>
<dbReference type="PANTHER" id="PTHR21581">
    <property type="entry name" value="D-ALANYL-D-ALANINE CARBOXYPEPTIDASE"/>
    <property type="match status" value="1"/>
</dbReference>
<dbReference type="Proteomes" id="UP000192132">
    <property type="component" value="Unassembled WGS sequence"/>
</dbReference>
<dbReference type="STRING" id="1907941.BKE30_11530"/>
<evidence type="ECO:0000256" key="8">
    <source>
        <dbReference type="PIRSR" id="PIRSR618044-2"/>
    </source>
</evidence>
<keyword evidence="2" id="KW-0732">Signal</keyword>
<keyword evidence="5" id="KW-0573">Peptidoglycan synthesis</keyword>
<keyword evidence="4" id="KW-0133">Cell shape</keyword>
<feature type="domain" description="Peptidase S11 D-alanyl-D-alanine carboxypeptidase A N-terminal" evidence="10">
    <location>
        <begin position="87"/>
        <end position="314"/>
    </location>
</feature>
<comment type="similarity">
    <text evidence="1 9">Belongs to the peptidase S11 family.</text>
</comment>
<dbReference type="InterPro" id="IPR012338">
    <property type="entry name" value="Beta-lactam/transpept-like"/>
</dbReference>
<evidence type="ECO:0000259" key="10">
    <source>
        <dbReference type="Pfam" id="PF00768"/>
    </source>
</evidence>
<dbReference type="Pfam" id="PF00768">
    <property type="entry name" value="Peptidase_S11"/>
    <property type="match status" value="1"/>
</dbReference>
<evidence type="ECO:0000256" key="5">
    <source>
        <dbReference type="ARBA" id="ARBA00022984"/>
    </source>
</evidence>
<comment type="caution">
    <text evidence="11">The sequence shown here is derived from an EMBL/GenBank/DDBJ whole genome shotgun (WGS) entry which is preliminary data.</text>
</comment>